<dbReference type="Gene3D" id="3.20.20.140">
    <property type="entry name" value="Metal-dependent hydrolases"/>
    <property type="match status" value="1"/>
</dbReference>
<dbReference type="InterPro" id="IPR032466">
    <property type="entry name" value="Metal_Hydrolase"/>
</dbReference>
<reference evidence="1 2" key="1">
    <citation type="submission" date="2019-08" db="EMBL/GenBank/DDBJ databases">
        <title>Hyperibacter terrae gen. nov., sp. nov. and Hyperibacter viscosus sp. nov., two new members in the family Rhodospirillaceae isolated from the rhizosphere of Hypericum perforatum.</title>
        <authorList>
            <person name="Noviana Z."/>
        </authorList>
    </citation>
    <scope>NUCLEOTIDE SEQUENCE [LARGE SCALE GENOMIC DNA]</scope>
    <source>
        <strain evidence="1 2">R5959</strain>
    </source>
</reference>
<sequence>MPDAPAISPASLWKVSEAARRLHRDALVWDNHAGFGPDPSVDLEMLQAWRAAGIDYLSIDVGYDVLTWQQAVKNIAAFITWFEKHPDRFVLVRRAEDIPAAKHAGKMAITFDLEGMNALDGEAYMVSLFYRLGVRQMLFAYNRNNLAGGGCHDEDQGLTAFGRRVIEEMNRVGMMVDCSHTGYRTSMAVLEAAAAPAIFSHSNPKALRVHGRNIVDEQIRACARTGGVVGINGIGLFLPDRRATTETMVDCIAYVADLVGADHVGIGLDYAPSSGEEDPLNDLSGLNPHYWPASEGYSEHLRVAEPSQLPEITDRLLARGWSEADIRKVLGENFLRVARAVWK</sequence>
<protein>
    <submittedName>
        <fullName evidence="1">Membrane dipeptidase</fullName>
    </submittedName>
</protein>
<proteinExistence type="predicted"/>
<evidence type="ECO:0000313" key="1">
    <source>
        <dbReference type="EMBL" id="QEX25181.1"/>
    </source>
</evidence>
<dbReference type="SUPFAM" id="SSF51556">
    <property type="entry name" value="Metallo-dependent hydrolases"/>
    <property type="match status" value="1"/>
</dbReference>
<gene>
    <name evidence="1" type="ORF">FRZ61_51280</name>
</gene>
<dbReference type="InterPro" id="IPR008257">
    <property type="entry name" value="Pept_M19"/>
</dbReference>
<dbReference type="OrthoDB" id="9804920at2"/>
<dbReference type="Pfam" id="PF01244">
    <property type="entry name" value="Peptidase_M19"/>
    <property type="match status" value="1"/>
</dbReference>
<dbReference type="KEGG" id="hadh:FRZ61_51280"/>
<name>A0A5J6N5I7_9PROT</name>
<dbReference type="PANTHER" id="PTHR10443">
    <property type="entry name" value="MICROSOMAL DIPEPTIDASE"/>
    <property type="match status" value="1"/>
</dbReference>
<dbReference type="PANTHER" id="PTHR10443:SF12">
    <property type="entry name" value="DIPEPTIDASE"/>
    <property type="match status" value="1"/>
</dbReference>
<dbReference type="AlphaFoldDB" id="A0A5J6N5I7"/>
<dbReference type="Proteomes" id="UP000325797">
    <property type="component" value="Chromosome"/>
</dbReference>
<keyword evidence="2" id="KW-1185">Reference proteome</keyword>
<dbReference type="GO" id="GO:0070573">
    <property type="term" value="F:metallodipeptidase activity"/>
    <property type="evidence" value="ECO:0007669"/>
    <property type="project" value="InterPro"/>
</dbReference>
<dbReference type="GO" id="GO:0006508">
    <property type="term" value="P:proteolysis"/>
    <property type="evidence" value="ECO:0007669"/>
    <property type="project" value="InterPro"/>
</dbReference>
<evidence type="ECO:0000313" key="2">
    <source>
        <dbReference type="Proteomes" id="UP000325797"/>
    </source>
</evidence>
<dbReference type="RefSeq" id="WP_151120462.1">
    <property type="nucleotide sequence ID" value="NZ_CP042582.1"/>
</dbReference>
<organism evidence="1 2">
    <name type="scientific">Hypericibacter adhaerens</name>
    <dbReference type="NCBI Taxonomy" id="2602016"/>
    <lineage>
        <taxon>Bacteria</taxon>
        <taxon>Pseudomonadati</taxon>
        <taxon>Pseudomonadota</taxon>
        <taxon>Alphaproteobacteria</taxon>
        <taxon>Rhodospirillales</taxon>
        <taxon>Dongiaceae</taxon>
        <taxon>Hypericibacter</taxon>
    </lineage>
</organism>
<accession>A0A5J6N5I7</accession>
<dbReference type="PROSITE" id="PS51365">
    <property type="entry name" value="RENAL_DIPEPTIDASE_2"/>
    <property type="match status" value="1"/>
</dbReference>
<dbReference type="EMBL" id="CP042582">
    <property type="protein sequence ID" value="QEX25181.1"/>
    <property type="molecule type" value="Genomic_DNA"/>
</dbReference>